<proteinExistence type="predicted"/>
<evidence type="ECO:0000313" key="2">
    <source>
        <dbReference type="Proteomes" id="UP001145094"/>
    </source>
</evidence>
<gene>
    <name evidence="1" type="ORF">Selli2_02580</name>
</gene>
<evidence type="ECO:0008006" key="3">
    <source>
        <dbReference type="Google" id="ProtNLM"/>
    </source>
</evidence>
<dbReference type="InterPro" id="IPR017601">
    <property type="entry name" value="DGQHR-contain_dom"/>
</dbReference>
<dbReference type="AlphaFoldDB" id="A0A9W6CCI8"/>
<dbReference type="CDD" id="cd16414">
    <property type="entry name" value="dndB_like"/>
    <property type="match status" value="1"/>
</dbReference>
<dbReference type="RefSeq" id="WP_281844268.1">
    <property type="nucleotide sequence ID" value="NZ_BSCH01000002.1"/>
</dbReference>
<reference evidence="1" key="2">
    <citation type="submission" date="2022-11" db="EMBL/GenBank/DDBJ databases">
        <title>Draft genome sequence of Sellimonas catena strain 18CBH55.</title>
        <authorList>
            <person name="Hisatomi A."/>
            <person name="Ohkuma M."/>
            <person name="Sakamoto M."/>
        </authorList>
    </citation>
    <scope>NUCLEOTIDE SEQUENCE</scope>
    <source>
        <strain evidence="1">18CBH55</strain>
    </source>
</reference>
<dbReference type="InterPro" id="IPR017642">
    <property type="entry name" value="DNA_S_mod_DndB"/>
</dbReference>
<name>A0A9W6CCI8_9FIRM</name>
<dbReference type="Proteomes" id="UP001145094">
    <property type="component" value="Unassembled WGS sequence"/>
</dbReference>
<dbReference type="Pfam" id="PF14072">
    <property type="entry name" value="DndB"/>
    <property type="match status" value="1"/>
</dbReference>
<sequence>MSVTLLAQKGKMGDNTYYITTMKANTLIKTVGYACEMEKWPDMTVDERMQREIKGDRVVSEIVPYIVNDPEWFFGSLIIDVYSGWEQVEFQDIQEVCQTKLAAYKETLRDAGFLTLPDNKSLIALDGQHRLAALSIAIRGENGIPGSVKVPESLRNDLVPHPEIGNADVTVIFIKHESDTKIRKIFNKVNRYAKQTSKGDNIITSEDDMIAIITRAMFSGSEDAPLRPINNQELVNWKSNTIPRRSRMLTTAAAIYTMTEVLLEYYDITSKTRRDEEKLEQGMKFMKEFWNKTMSEVNAFKDYQKYISDGNSLEAYRKKNLLLKPVTQMALSQAVRLAMDYGFVYEDLIPKINKINWDPGFYAWSNVLVTTGSSKKMITGSQALKDAGSLIAYMLVGEKYNKEEQERLLKVIREANDNEEAELPPVVE</sequence>
<evidence type="ECO:0000313" key="1">
    <source>
        <dbReference type="EMBL" id="GLG88832.1"/>
    </source>
</evidence>
<dbReference type="EMBL" id="BSCH01000002">
    <property type="protein sequence ID" value="GLG88832.1"/>
    <property type="molecule type" value="Genomic_DNA"/>
</dbReference>
<accession>A0A9W6CCI8</accession>
<reference evidence="1" key="1">
    <citation type="submission" date="2022-11" db="EMBL/GenBank/DDBJ databases">
        <title>Draft genome sequence of Sellimonas catena strain 18CBH55.</title>
        <authorList>
            <person name="Atsushi H."/>
            <person name="Moriya O."/>
            <person name="Mitsuo S."/>
        </authorList>
    </citation>
    <scope>NUCLEOTIDE SEQUENCE</scope>
    <source>
        <strain evidence="1">18CBH55</strain>
    </source>
</reference>
<dbReference type="NCBIfam" id="TIGR03187">
    <property type="entry name" value="DGQHR"/>
    <property type="match status" value="1"/>
</dbReference>
<comment type="caution">
    <text evidence="1">The sequence shown here is derived from an EMBL/GenBank/DDBJ whole genome shotgun (WGS) entry which is preliminary data.</text>
</comment>
<organism evidence="1 2">
    <name type="scientific">Sellimonas catena</name>
    <dbReference type="NCBI Taxonomy" id="2994035"/>
    <lineage>
        <taxon>Bacteria</taxon>
        <taxon>Bacillati</taxon>
        <taxon>Bacillota</taxon>
        <taxon>Clostridia</taxon>
        <taxon>Lachnospirales</taxon>
        <taxon>Lachnospiraceae</taxon>
        <taxon>Sellimonas</taxon>
    </lineage>
</organism>
<protein>
    <recommendedName>
        <fullName evidence="3">DGQHR domain-containing protein</fullName>
    </recommendedName>
</protein>
<reference evidence="1" key="3">
    <citation type="journal article" date="2023" name="Int. J. Syst. Evol. Microbiol.">
        <title>Sellimonas catena sp. nov., isolated from human faeces.</title>
        <authorList>
            <person name="Hisatomi A."/>
            <person name="Ohkuma M."/>
            <person name="Sakamoto M."/>
        </authorList>
    </citation>
    <scope>NUCLEOTIDE SEQUENCE</scope>
    <source>
        <strain evidence="1">18CBH55</strain>
    </source>
</reference>